<dbReference type="GO" id="GO:0016289">
    <property type="term" value="F:acyl-CoA hydrolase activity"/>
    <property type="evidence" value="ECO:0007669"/>
    <property type="project" value="TreeGrafter"/>
</dbReference>
<evidence type="ECO:0000313" key="4">
    <source>
        <dbReference type="Proteomes" id="UP000823912"/>
    </source>
</evidence>
<sequence length="134" mass="14782">MIDRKLREQLEEGLARGFALDLGIHFRELDEGYAELEMPMEDRKRNIYGMVHGGALYTLLDTASGFAVRSYGDRVVTLTGTANYLVAGKETAYLLAKAKVVRKGGHTAVVSADVFDDKGTLLANGSFTFYVLRD</sequence>
<evidence type="ECO:0000256" key="1">
    <source>
        <dbReference type="ARBA" id="ARBA00022801"/>
    </source>
</evidence>
<evidence type="ECO:0000259" key="2">
    <source>
        <dbReference type="Pfam" id="PF03061"/>
    </source>
</evidence>
<dbReference type="PANTHER" id="PTHR42856">
    <property type="entry name" value="ACYL-COENZYME A THIOESTERASE PAAI"/>
    <property type="match status" value="1"/>
</dbReference>
<dbReference type="InterPro" id="IPR052723">
    <property type="entry name" value="Acyl-CoA_thioesterase_PaaI"/>
</dbReference>
<dbReference type="NCBIfam" id="TIGR00369">
    <property type="entry name" value="unchar_dom_1"/>
    <property type="match status" value="1"/>
</dbReference>
<keyword evidence="1" id="KW-0378">Hydrolase</keyword>
<dbReference type="Pfam" id="PF03061">
    <property type="entry name" value="4HBT"/>
    <property type="match status" value="1"/>
</dbReference>
<dbReference type="Proteomes" id="UP000823912">
    <property type="component" value="Unassembled WGS sequence"/>
</dbReference>
<dbReference type="InterPro" id="IPR003736">
    <property type="entry name" value="PAAI_dom"/>
</dbReference>
<dbReference type="InterPro" id="IPR029069">
    <property type="entry name" value="HotDog_dom_sf"/>
</dbReference>
<dbReference type="CDD" id="cd03443">
    <property type="entry name" value="PaaI_thioesterase"/>
    <property type="match status" value="1"/>
</dbReference>
<accession>A0A9D1JB70</accession>
<dbReference type="InterPro" id="IPR006683">
    <property type="entry name" value="Thioestr_dom"/>
</dbReference>
<evidence type="ECO:0000313" key="3">
    <source>
        <dbReference type="EMBL" id="HIR70714.1"/>
    </source>
</evidence>
<reference evidence="3" key="2">
    <citation type="journal article" date="2021" name="PeerJ">
        <title>Extensive microbial diversity within the chicken gut microbiome revealed by metagenomics and culture.</title>
        <authorList>
            <person name="Gilroy R."/>
            <person name="Ravi A."/>
            <person name="Getino M."/>
            <person name="Pursley I."/>
            <person name="Horton D.L."/>
            <person name="Alikhan N.F."/>
            <person name="Baker D."/>
            <person name="Gharbi K."/>
            <person name="Hall N."/>
            <person name="Watson M."/>
            <person name="Adriaenssens E.M."/>
            <person name="Foster-Nyarko E."/>
            <person name="Jarju S."/>
            <person name="Secka A."/>
            <person name="Antonio M."/>
            <person name="Oren A."/>
            <person name="Chaudhuri R.R."/>
            <person name="La Ragione R."/>
            <person name="Hildebrand F."/>
            <person name="Pallen M.J."/>
        </authorList>
    </citation>
    <scope>NUCLEOTIDE SEQUENCE</scope>
    <source>
        <strain evidence="3">ChiSjej5B23-6657</strain>
    </source>
</reference>
<gene>
    <name evidence="3" type="ORF">IAA55_05485</name>
</gene>
<organism evidence="3 4">
    <name type="scientific">Candidatus Pullilachnospira gallistercoris</name>
    <dbReference type="NCBI Taxonomy" id="2840911"/>
    <lineage>
        <taxon>Bacteria</taxon>
        <taxon>Bacillati</taxon>
        <taxon>Bacillota</taxon>
        <taxon>Clostridia</taxon>
        <taxon>Lachnospirales</taxon>
        <taxon>Lachnospiraceae</taxon>
        <taxon>Lachnospiraceae incertae sedis</taxon>
        <taxon>Candidatus Pullilachnospira</taxon>
    </lineage>
</organism>
<feature type="domain" description="Thioesterase" evidence="2">
    <location>
        <begin position="48"/>
        <end position="122"/>
    </location>
</feature>
<dbReference type="SUPFAM" id="SSF54637">
    <property type="entry name" value="Thioesterase/thiol ester dehydrase-isomerase"/>
    <property type="match status" value="1"/>
</dbReference>
<dbReference type="AlphaFoldDB" id="A0A9D1JB70"/>
<proteinExistence type="predicted"/>
<reference evidence="3" key="1">
    <citation type="submission" date="2020-10" db="EMBL/GenBank/DDBJ databases">
        <authorList>
            <person name="Gilroy R."/>
        </authorList>
    </citation>
    <scope>NUCLEOTIDE SEQUENCE</scope>
    <source>
        <strain evidence="3">ChiSjej5B23-6657</strain>
    </source>
</reference>
<comment type="caution">
    <text evidence="3">The sequence shown here is derived from an EMBL/GenBank/DDBJ whole genome shotgun (WGS) entry which is preliminary data.</text>
</comment>
<dbReference type="EMBL" id="DVHM01000087">
    <property type="protein sequence ID" value="HIR70714.1"/>
    <property type="molecule type" value="Genomic_DNA"/>
</dbReference>
<dbReference type="Gene3D" id="3.10.129.10">
    <property type="entry name" value="Hotdog Thioesterase"/>
    <property type="match status" value="1"/>
</dbReference>
<protein>
    <submittedName>
        <fullName evidence="3">PaaI family thioesterase</fullName>
    </submittedName>
</protein>
<name>A0A9D1JB70_9FIRM</name>
<dbReference type="PANTHER" id="PTHR42856:SF1">
    <property type="entry name" value="ACYL-COENZYME A THIOESTERASE PAAI"/>
    <property type="match status" value="1"/>
</dbReference>